<comment type="caution">
    <text evidence="1">The sequence shown here is derived from an EMBL/GenBank/DDBJ whole genome shotgun (WGS) entry which is preliminary data.</text>
</comment>
<evidence type="ECO:0000313" key="2">
    <source>
        <dbReference type="Proteomes" id="UP000682733"/>
    </source>
</evidence>
<name>A0A8S2XS45_9BILA</name>
<dbReference type="Proteomes" id="UP000682733">
    <property type="component" value="Unassembled WGS sequence"/>
</dbReference>
<dbReference type="AlphaFoldDB" id="A0A8S2XS45"/>
<proteinExistence type="predicted"/>
<feature type="non-terminal residue" evidence="1">
    <location>
        <position position="162"/>
    </location>
</feature>
<organism evidence="1 2">
    <name type="scientific">Didymodactylos carnosus</name>
    <dbReference type="NCBI Taxonomy" id="1234261"/>
    <lineage>
        <taxon>Eukaryota</taxon>
        <taxon>Metazoa</taxon>
        <taxon>Spiralia</taxon>
        <taxon>Gnathifera</taxon>
        <taxon>Rotifera</taxon>
        <taxon>Eurotatoria</taxon>
        <taxon>Bdelloidea</taxon>
        <taxon>Philodinida</taxon>
        <taxon>Philodinidae</taxon>
        <taxon>Didymodactylos</taxon>
    </lineage>
</organism>
<reference evidence="1" key="1">
    <citation type="submission" date="2021-02" db="EMBL/GenBank/DDBJ databases">
        <authorList>
            <person name="Nowell W R."/>
        </authorList>
    </citation>
    <scope>NUCLEOTIDE SEQUENCE</scope>
</reference>
<dbReference type="EMBL" id="CAJOBA010098388">
    <property type="protein sequence ID" value="CAF4511561.1"/>
    <property type="molecule type" value="Genomic_DNA"/>
</dbReference>
<sequence length="162" mass="18011">MAISGAHLDQETISRLRHLSSNGDSSSMESIHELLDFLDNKRILSHVSSSTTGGNVKKELTATQTTSVSRSEEELIEPTVKLHSMDHLINTVGHLGRAFNAESKPIDVREGHNQAWYRTTWNEVSSLATLAKTGHLKDQDFDYLVAKFGDGTHWGVVPWTSR</sequence>
<protein>
    <submittedName>
        <fullName evidence="1">Uncharacterized protein</fullName>
    </submittedName>
</protein>
<accession>A0A8S2XS45</accession>
<gene>
    <name evidence="1" type="ORF">TMI583_LOCUS48372</name>
</gene>
<evidence type="ECO:0000313" key="1">
    <source>
        <dbReference type="EMBL" id="CAF4511561.1"/>
    </source>
</evidence>